<proteinExistence type="predicted"/>
<dbReference type="Proteomes" id="UP000596938">
    <property type="component" value="Unassembled WGS sequence"/>
</dbReference>
<organism evidence="2 3">
    <name type="scientific">Pseudarthrobacter polychromogenes</name>
    <dbReference type="NCBI Taxonomy" id="1676"/>
    <lineage>
        <taxon>Bacteria</taxon>
        <taxon>Bacillati</taxon>
        <taxon>Actinomycetota</taxon>
        <taxon>Actinomycetes</taxon>
        <taxon>Micrococcales</taxon>
        <taxon>Micrococcaceae</taxon>
        <taxon>Pseudarthrobacter</taxon>
    </lineage>
</organism>
<evidence type="ECO:0000259" key="1">
    <source>
        <dbReference type="Pfam" id="PF06114"/>
    </source>
</evidence>
<protein>
    <recommendedName>
        <fullName evidence="1">IrrE N-terminal-like domain-containing protein</fullName>
    </recommendedName>
</protein>
<keyword evidence="3" id="KW-1185">Reference proteome</keyword>
<dbReference type="InterPro" id="IPR010359">
    <property type="entry name" value="IrrE_HExxH"/>
</dbReference>
<dbReference type="Gene3D" id="1.10.10.2910">
    <property type="match status" value="1"/>
</dbReference>
<dbReference type="EMBL" id="BMKU01000001">
    <property type="protein sequence ID" value="GGG83953.1"/>
    <property type="molecule type" value="Genomic_DNA"/>
</dbReference>
<reference evidence="3" key="1">
    <citation type="journal article" date="2019" name="Int. J. Syst. Evol. Microbiol.">
        <title>The Global Catalogue of Microorganisms (GCM) 10K type strain sequencing project: providing services to taxonomists for standard genome sequencing and annotation.</title>
        <authorList>
            <consortium name="The Broad Institute Genomics Platform"/>
            <consortium name="The Broad Institute Genome Sequencing Center for Infectious Disease"/>
            <person name="Wu L."/>
            <person name="Ma J."/>
        </authorList>
    </citation>
    <scope>NUCLEOTIDE SEQUENCE [LARGE SCALE GENOMIC DNA]</scope>
    <source>
        <strain evidence="3">CGMCC 1.1927</strain>
    </source>
</reference>
<accession>A0ABQ1X9F0</accession>
<evidence type="ECO:0000313" key="3">
    <source>
        <dbReference type="Proteomes" id="UP000596938"/>
    </source>
</evidence>
<feature type="domain" description="IrrE N-terminal-like" evidence="1">
    <location>
        <begin position="8"/>
        <end position="104"/>
    </location>
</feature>
<evidence type="ECO:0000313" key="2">
    <source>
        <dbReference type="EMBL" id="GGG83953.1"/>
    </source>
</evidence>
<dbReference type="Pfam" id="PF06114">
    <property type="entry name" value="Peptidase_M78"/>
    <property type="match status" value="1"/>
</dbReference>
<comment type="caution">
    <text evidence="2">The sequence shown here is derived from an EMBL/GenBank/DDBJ whole genome shotgun (WGS) entry which is preliminary data.</text>
</comment>
<gene>
    <name evidence="2" type="ORF">GCM10011577_01780</name>
</gene>
<sequence>MGYEQKAEEMGVRILYKNPPNGWWGCWDPDKRRILIHPALGYIQRRSTAWHELGHAHYEHVGCNPKQELQAREWAARHLIKPQAFIDAARITDDLLSIAHRLHVMPDDVKAWEKSLTLEELIHIRKEINGHPD</sequence>
<name>A0ABQ1X9F0_9MICC</name>